<protein>
    <submittedName>
        <fullName evidence="7">Alcohol dehydrogenase</fullName>
    </submittedName>
</protein>
<dbReference type="GO" id="GO:0046872">
    <property type="term" value="F:metal ion binding"/>
    <property type="evidence" value="ECO:0007669"/>
    <property type="project" value="UniProtKB-KW"/>
</dbReference>
<evidence type="ECO:0000256" key="2">
    <source>
        <dbReference type="ARBA" id="ARBA00008072"/>
    </source>
</evidence>
<evidence type="ECO:0000256" key="5">
    <source>
        <dbReference type="ARBA" id="ARBA00023002"/>
    </source>
</evidence>
<dbReference type="Pfam" id="PF00107">
    <property type="entry name" value="ADH_zinc_N"/>
    <property type="match status" value="1"/>
</dbReference>
<evidence type="ECO:0000313" key="7">
    <source>
        <dbReference type="EMBL" id="BAN90444.1"/>
    </source>
</evidence>
<dbReference type="Proteomes" id="UP000016887">
    <property type="component" value="Chromosome"/>
</dbReference>
<organism evidence="7 8">
    <name type="scientific">Aeropyrum camini SY1 = JCM 12091</name>
    <dbReference type="NCBI Taxonomy" id="1198449"/>
    <lineage>
        <taxon>Archaea</taxon>
        <taxon>Thermoproteota</taxon>
        <taxon>Thermoprotei</taxon>
        <taxon>Desulfurococcales</taxon>
        <taxon>Desulfurococcaceae</taxon>
        <taxon>Aeropyrum</taxon>
    </lineage>
</organism>
<keyword evidence="3" id="KW-0479">Metal-binding</keyword>
<dbReference type="GO" id="GO:0005737">
    <property type="term" value="C:cytoplasm"/>
    <property type="evidence" value="ECO:0007669"/>
    <property type="project" value="TreeGrafter"/>
</dbReference>
<evidence type="ECO:0000259" key="6">
    <source>
        <dbReference type="SMART" id="SM00829"/>
    </source>
</evidence>
<dbReference type="InterPro" id="IPR020843">
    <property type="entry name" value="ER"/>
</dbReference>
<dbReference type="SMART" id="SM00829">
    <property type="entry name" value="PKS_ER"/>
    <property type="match status" value="1"/>
</dbReference>
<comment type="similarity">
    <text evidence="2">Belongs to the zinc-containing alcohol dehydrogenase family.</text>
</comment>
<dbReference type="PANTHER" id="PTHR42940">
    <property type="entry name" value="ALCOHOL DEHYDROGENASE 1-RELATED"/>
    <property type="match status" value="1"/>
</dbReference>
<sequence length="314" mass="34070">MGDKFRAAVLYGWREPFRLEEFEVDPPEGWVPVEVRSVGMCGRDLVVWKGGFPNLKPPLVLGHEVFGLYEGQPVSVYPAIPDPGCLGGDCPPAILGENLPGGYAERVYAPRENLIPLPDGDFNKYAAATCGVATMMHAASVARVRPGERVLVTGASGGVAVHGIQYLQLLGAEVVAYTRSREKGRVLEEEIGVETVTSLDFYRERGRVDVVMETVGAPTINESMRALRPRGRLVLIGNISGEPVTIKRPALLVMREITLTGSAAFTRKEWEAAIKTIGKGGVKPFYKAYSLDQINTALKEALEGGRIGRIVINP</sequence>
<keyword evidence="5" id="KW-0560">Oxidoreductase</keyword>
<dbReference type="PATRIC" id="fig|1198449.6.peg.984"/>
<keyword evidence="8" id="KW-1185">Reference proteome</keyword>
<accession>U3TGH4</accession>
<dbReference type="SUPFAM" id="SSF51735">
    <property type="entry name" value="NAD(P)-binding Rossmann-fold domains"/>
    <property type="match status" value="1"/>
</dbReference>
<dbReference type="InterPro" id="IPR011032">
    <property type="entry name" value="GroES-like_sf"/>
</dbReference>
<dbReference type="GO" id="GO:0004022">
    <property type="term" value="F:alcohol dehydrogenase (NAD+) activity"/>
    <property type="evidence" value="ECO:0007669"/>
    <property type="project" value="TreeGrafter"/>
</dbReference>
<dbReference type="InterPro" id="IPR013154">
    <property type="entry name" value="ADH-like_N"/>
</dbReference>
<dbReference type="EMBL" id="AP012489">
    <property type="protein sequence ID" value="BAN90444.1"/>
    <property type="molecule type" value="Genomic_DNA"/>
</dbReference>
<dbReference type="InterPro" id="IPR036291">
    <property type="entry name" value="NAD(P)-bd_dom_sf"/>
</dbReference>
<name>U3TGH4_9CREN</name>
<gene>
    <name evidence="7" type="ORF">ACAM_0975</name>
</gene>
<keyword evidence="4" id="KW-0862">Zinc</keyword>
<dbReference type="KEGG" id="acj:ACAM_0975"/>
<dbReference type="Pfam" id="PF08240">
    <property type="entry name" value="ADH_N"/>
    <property type="match status" value="1"/>
</dbReference>
<dbReference type="SUPFAM" id="SSF50129">
    <property type="entry name" value="GroES-like"/>
    <property type="match status" value="1"/>
</dbReference>
<dbReference type="eggNOG" id="arCOG01455">
    <property type="taxonomic scope" value="Archaea"/>
</dbReference>
<evidence type="ECO:0000256" key="4">
    <source>
        <dbReference type="ARBA" id="ARBA00022833"/>
    </source>
</evidence>
<dbReference type="STRING" id="1198449.ACAM_0975"/>
<evidence type="ECO:0000256" key="3">
    <source>
        <dbReference type="ARBA" id="ARBA00022723"/>
    </source>
</evidence>
<comment type="cofactor">
    <cofactor evidence="1">
        <name>Zn(2+)</name>
        <dbReference type="ChEBI" id="CHEBI:29105"/>
    </cofactor>
</comment>
<feature type="domain" description="Enoyl reductase (ER)" evidence="6">
    <location>
        <begin position="12"/>
        <end position="312"/>
    </location>
</feature>
<evidence type="ECO:0000313" key="8">
    <source>
        <dbReference type="Proteomes" id="UP000016887"/>
    </source>
</evidence>
<dbReference type="InterPro" id="IPR013149">
    <property type="entry name" value="ADH-like_C"/>
</dbReference>
<reference evidence="7 8" key="1">
    <citation type="journal article" date="2013" name="Appl. Environ. Microbiol.">
        <title>Variation of the Virus-Related Elements within Syntenic Genomes of the Hyperthermophilic Archaeon Aeropyrum.</title>
        <authorList>
            <person name="Daifuku T."/>
            <person name="Yoshida T."/>
            <person name="Kitamura T."/>
            <person name="Kawaichi S."/>
            <person name="Inoue T."/>
            <person name="Nomura K."/>
            <person name="Yoshida Y."/>
            <person name="Kuno S."/>
            <person name="Sako Y."/>
        </authorList>
    </citation>
    <scope>NUCLEOTIDE SEQUENCE [LARGE SCALE GENOMIC DNA]</scope>
    <source>
        <strain evidence="7 8">SY1</strain>
    </source>
</reference>
<proteinExistence type="inferred from homology"/>
<evidence type="ECO:0000256" key="1">
    <source>
        <dbReference type="ARBA" id="ARBA00001947"/>
    </source>
</evidence>
<dbReference type="Gene3D" id="3.90.180.10">
    <property type="entry name" value="Medium-chain alcohol dehydrogenases, catalytic domain"/>
    <property type="match status" value="1"/>
</dbReference>
<dbReference type="PANTHER" id="PTHR42940:SF8">
    <property type="entry name" value="VACUOLAR PROTEIN SORTING-ASSOCIATED PROTEIN 11"/>
    <property type="match status" value="1"/>
</dbReference>
<dbReference type="AlphaFoldDB" id="U3TGH4"/>